<organism evidence="1">
    <name type="scientific">freshwater metagenome</name>
    <dbReference type="NCBI Taxonomy" id="449393"/>
    <lineage>
        <taxon>unclassified sequences</taxon>
        <taxon>metagenomes</taxon>
        <taxon>ecological metagenomes</taxon>
    </lineage>
</organism>
<protein>
    <submittedName>
        <fullName evidence="1">Unannotated protein</fullName>
    </submittedName>
</protein>
<dbReference type="EMBL" id="CAEZWO010000024">
    <property type="protein sequence ID" value="CAB4654836.1"/>
    <property type="molecule type" value="Genomic_DNA"/>
</dbReference>
<name>A0A6J6KZP0_9ZZZZ</name>
<accession>A0A6J6KZP0</accession>
<gene>
    <name evidence="1" type="ORF">UFOPK2254_00371</name>
</gene>
<proteinExistence type="predicted"/>
<reference evidence="1" key="1">
    <citation type="submission" date="2020-05" db="EMBL/GenBank/DDBJ databases">
        <authorList>
            <person name="Chiriac C."/>
            <person name="Salcher M."/>
            <person name="Ghai R."/>
            <person name="Kavagutti S V."/>
        </authorList>
    </citation>
    <scope>NUCLEOTIDE SEQUENCE</scope>
</reference>
<sequence>MYWPISWGFKSPPITPRIDPSIPKSVTDIDVGTCRNGPGVGALIIGAALLLSEGDSSLSSPELFIIWSSSCAMPARSRRSAVPPATLVRDVSICVTKNERSALPAAMSDAAKPKPARTTTPTTNRFRKLHKLSGLETLRSGDGIVT</sequence>
<dbReference type="AlphaFoldDB" id="A0A6J6KZP0"/>
<evidence type="ECO:0000313" key="1">
    <source>
        <dbReference type="EMBL" id="CAB4654836.1"/>
    </source>
</evidence>